<feature type="compositionally biased region" description="Basic and acidic residues" evidence="1">
    <location>
        <begin position="62"/>
        <end position="79"/>
    </location>
</feature>
<dbReference type="AlphaFoldDB" id="A0AAV5K225"/>
<sequence>MTKEEGKVKKRKKLAGNQAGNIPSAQEEESSKQFEEEKEENMQTGTANETGYKGRSGRPRKPLSDVETKIRNEKKIKKDRDKRKKDKFEFNIYKIFCEDDENRCKFKTFLEKRRKSIEKISKFKLEEYKASCGEARITKMLKDKDRKRNDKTSKN</sequence>
<accession>A0AAV5K225</accession>
<keyword evidence="3" id="KW-1185">Reference proteome</keyword>
<organism evidence="2 3">
    <name type="scientific">Rubroshorea leprosula</name>
    <dbReference type="NCBI Taxonomy" id="152421"/>
    <lineage>
        <taxon>Eukaryota</taxon>
        <taxon>Viridiplantae</taxon>
        <taxon>Streptophyta</taxon>
        <taxon>Embryophyta</taxon>
        <taxon>Tracheophyta</taxon>
        <taxon>Spermatophyta</taxon>
        <taxon>Magnoliopsida</taxon>
        <taxon>eudicotyledons</taxon>
        <taxon>Gunneridae</taxon>
        <taxon>Pentapetalae</taxon>
        <taxon>rosids</taxon>
        <taxon>malvids</taxon>
        <taxon>Malvales</taxon>
        <taxon>Dipterocarpaceae</taxon>
        <taxon>Rubroshorea</taxon>
    </lineage>
</organism>
<evidence type="ECO:0000256" key="1">
    <source>
        <dbReference type="SAM" id="MobiDB-lite"/>
    </source>
</evidence>
<gene>
    <name evidence="2" type="ORF">SLEP1_g28133</name>
</gene>
<protein>
    <submittedName>
        <fullName evidence="2">Uncharacterized protein</fullName>
    </submittedName>
</protein>
<evidence type="ECO:0000313" key="3">
    <source>
        <dbReference type="Proteomes" id="UP001054252"/>
    </source>
</evidence>
<dbReference type="EMBL" id="BPVZ01000048">
    <property type="protein sequence ID" value="GKV17662.1"/>
    <property type="molecule type" value="Genomic_DNA"/>
</dbReference>
<proteinExistence type="predicted"/>
<feature type="region of interest" description="Disordered" evidence="1">
    <location>
        <begin position="1"/>
        <end position="83"/>
    </location>
</feature>
<dbReference type="Proteomes" id="UP001054252">
    <property type="component" value="Unassembled WGS sequence"/>
</dbReference>
<comment type="caution">
    <text evidence="2">The sequence shown here is derived from an EMBL/GenBank/DDBJ whole genome shotgun (WGS) entry which is preliminary data.</text>
</comment>
<reference evidence="2 3" key="1">
    <citation type="journal article" date="2021" name="Commun. Biol.">
        <title>The genome of Shorea leprosula (Dipterocarpaceae) highlights the ecological relevance of drought in aseasonal tropical rainforests.</title>
        <authorList>
            <person name="Ng K.K.S."/>
            <person name="Kobayashi M.J."/>
            <person name="Fawcett J.A."/>
            <person name="Hatakeyama M."/>
            <person name="Paape T."/>
            <person name="Ng C.H."/>
            <person name="Ang C.C."/>
            <person name="Tnah L.H."/>
            <person name="Lee C.T."/>
            <person name="Nishiyama T."/>
            <person name="Sese J."/>
            <person name="O'Brien M.J."/>
            <person name="Copetti D."/>
            <person name="Mohd Noor M.I."/>
            <person name="Ong R.C."/>
            <person name="Putra M."/>
            <person name="Sireger I.Z."/>
            <person name="Indrioko S."/>
            <person name="Kosugi Y."/>
            <person name="Izuno A."/>
            <person name="Isagi Y."/>
            <person name="Lee S.L."/>
            <person name="Shimizu K.K."/>
        </authorList>
    </citation>
    <scope>NUCLEOTIDE SEQUENCE [LARGE SCALE GENOMIC DNA]</scope>
    <source>
        <strain evidence="2">214</strain>
    </source>
</reference>
<evidence type="ECO:0000313" key="2">
    <source>
        <dbReference type="EMBL" id="GKV17662.1"/>
    </source>
</evidence>
<name>A0AAV5K225_9ROSI</name>